<dbReference type="Proteomes" id="UP001336314">
    <property type="component" value="Unassembled WGS sequence"/>
</dbReference>
<organism evidence="1 2">
    <name type="scientific">Alkalimonas cellulosilytica</name>
    <dbReference type="NCBI Taxonomy" id="3058395"/>
    <lineage>
        <taxon>Bacteria</taxon>
        <taxon>Pseudomonadati</taxon>
        <taxon>Pseudomonadota</taxon>
        <taxon>Gammaproteobacteria</taxon>
        <taxon>Alkalimonas</taxon>
    </lineage>
</organism>
<protein>
    <submittedName>
        <fullName evidence="1">Uncharacterized protein</fullName>
    </submittedName>
</protein>
<sequence>MADNYFLSASGMDRISKEQLDLPQLIKNIIEIFHRLKGGEIIFTVGQYSSPPGNEMKYVFKQKSFYAKGPQLPVDSKFNRRLFVISYINDDEAIIRFERKFDVSCRNQDDFFLDLLKVHANIKGLPADAFTNGCHYDGPDKIRPHTLIGLRHFDTIQREILLCNQIIDAIGVTQ</sequence>
<accession>A0ABU7JA72</accession>
<name>A0ABU7JA72_9GAMM</name>
<reference evidence="1 2" key="1">
    <citation type="submission" date="2023-07" db="EMBL/GenBank/DDBJ databases">
        <title>Alkalimonas sp., MEB108 novel, alkaliphilic bacterium isolated from Lonar Lake, India.</title>
        <authorList>
            <person name="Joshi A."/>
            <person name="Thite S."/>
        </authorList>
    </citation>
    <scope>NUCLEOTIDE SEQUENCE [LARGE SCALE GENOMIC DNA]</scope>
    <source>
        <strain evidence="1 2">MEB108</strain>
    </source>
</reference>
<dbReference type="RefSeq" id="WP_330130218.1">
    <property type="nucleotide sequence ID" value="NZ_JAUHLI010000023.1"/>
</dbReference>
<gene>
    <name evidence="1" type="ORF">QWY20_17070</name>
</gene>
<comment type="caution">
    <text evidence="1">The sequence shown here is derived from an EMBL/GenBank/DDBJ whole genome shotgun (WGS) entry which is preliminary data.</text>
</comment>
<keyword evidence="2" id="KW-1185">Reference proteome</keyword>
<evidence type="ECO:0000313" key="1">
    <source>
        <dbReference type="EMBL" id="MEE2003168.1"/>
    </source>
</evidence>
<evidence type="ECO:0000313" key="2">
    <source>
        <dbReference type="Proteomes" id="UP001336314"/>
    </source>
</evidence>
<proteinExistence type="predicted"/>
<dbReference type="EMBL" id="JAUHLI010000023">
    <property type="protein sequence ID" value="MEE2003168.1"/>
    <property type="molecule type" value="Genomic_DNA"/>
</dbReference>